<dbReference type="InterPro" id="IPR043724">
    <property type="entry name" value="DUF5666"/>
</dbReference>
<name>D8PB56_9BACT</name>
<proteinExistence type="predicted"/>
<dbReference type="AlphaFoldDB" id="D8PB56"/>
<dbReference type="Pfam" id="PF18914">
    <property type="entry name" value="DUF5666"/>
    <property type="match status" value="1"/>
</dbReference>
<feature type="signal peptide" evidence="2">
    <location>
        <begin position="1"/>
        <end position="21"/>
    </location>
</feature>
<dbReference type="Proteomes" id="UP000001660">
    <property type="component" value="Chromosome"/>
</dbReference>
<evidence type="ECO:0000256" key="1">
    <source>
        <dbReference type="SAM" id="MobiDB-lite"/>
    </source>
</evidence>
<organism evidence="4 5">
    <name type="scientific">Nitrospira defluvii</name>
    <dbReference type="NCBI Taxonomy" id="330214"/>
    <lineage>
        <taxon>Bacteria</taxon>
        <taxon>Pseudomonadati</taxon>
        <taxon>Nitrospirota</taxon>
        <taxon>Nitrospiria</taxon>
        <taxon>Nitrospirales</taxon>
        <taxon>Nitrospiraceae</taxon>
        <taxon>Nitrospira</taxon>
    </lineage>
</organism>
<dbReference type="OrthoDB" id="9812449at2"/>
<evidence type="ECO:0000313" key="5">
    <source>
        <dbReference type="Proteomes" id="UP000001660"/>
    </source>
</evidence>
<dbReference type="STRING" id="330214.NIDE0696"/>
<feature type="domain" description="DUF5666" evidence="3">
    <location>
        <begin position="30"/>
        <end position="95"/>
    </location>
</feature>
<feature type="chain" id="PRO_5003119881" description="DUF5666 domain-containing protein" evidence="2">
    <location>
        <begin position="22"/>
        <end position="106"/>
    </location>
</feature>
<evidence type="ECO:0000313" key="4">
    <source>
        <dbReference type="EMBL" id="CBK40465.1"/>
    </source>
</evidence>
<gene>
    <name evidence="4" type="ORF">NIDE0696</name>
</gene>
<dbReference type="KEGG" id="nde:NIDE0696"/>
<dbReference type="HOGENOM" id="CLU_2218278_0_0_0"/>
<reference evidence="4 5" key="1">
    <citation type="journal article" date="2010" name="Proc. Natl. Acad. Sci. U.S.A.">
        <title>A Nitrospira metagenome illuminates the physiology and evolution of globally important nitrite-oxidizing bacteria.</title>
        <authorList>
            <person name="Lucker S."/>
            <person name="Wagner M."/>
            <person name="Maixner F."/>
            <person name="Pelletier E."/>
            <person name="Koch H."/>
            <person name="Vacherie B."/>
            <person name="Rattei T."/>
            <person name="Sinninghe Damste J."/>
            <person name="Spieck E."/>
            <person name="Le Paslier D."/>
            <person name="Daims H."/>
        </authorList>
    </citation>
    <scope>NUCLEOTIDE SEQUENCE [LARGE SCALE GENOMIC DNA]</scope>
</reference>
<protein>
    <recommendedName>
        <fullName evidence="3">DUF5666 domain-containing protein</fullName>
    </recommendedName>
</protein>
<evidence type="ECO:0000256" key="2">
    <source>
        <dbReference type="SAM" id="SignalP"/>
    </source>
</evidence>
<keyword evidence="5" id="KW-1185">Reference proteome</keyword>
<keyword evidence="2" id="KW-0732">Signal</keyword>
<accession>D8PB56</accession>
<feature type="region of interest" description="Disordered" evidence="1">
    <location>
        <begin position="86"/>
        <end position="106"/>
    </location>
</feature>
<feature type="compositionally biased region" description="Basic and acidic residues" evidence="1">
    <location>
        <begin position="96"/>
        <end position="106"/>
    </location>
</feature>
<sequence length="106" mass="11548">MAFLRLFIFALLLVCAPALVAAHGSGQHVRGVVSAIDATHMEIKTPKGQVVSVRITDKTQYKVRNLRRPKSPPQVGDRVVIEAEKGTDGLTATEVHYSDSKPKEAQ</sequence>
<evidence type="ECO:0000259" key="3">
    <source>
        <dbReference type="Pfam" id="PF18914"/>
    </source>
</evidence>
<dbReference type="EMBL" id="FP929003">
    <property type="protein sequence ID" value="CBK40465.1"/>
    <property type="molecule type" value="Genomic_DNA"/>
</dbReference>